<dbReference type="EMBL" id="BK014751">
    <property type="protein sequence ID" value="DAD74063.1"/>
    <property type="molecule type" value="Genomic_DNA"/>
</dbReference>
<protein>
    <submittedName>
        <fullName evidence="1">Uncharacterized protein</fullName>
    </submittedName>
</protein>
<proteinExistence type="predicted"/>
<sequence length="459" mass="50366">MLAPEIGFVAFGQTESPHDWNYAYIPDFGRFYFINNWTWTAGMWYASMTVDSLASWRNEIANSTEYIVRAASAVNPDIIDTTYPTLSYARLARQDLPAIYTDNVQGGTFIFGVQASGYNAFGSTTTIACKAESFKKLMTKLLSDTDYLNIDPNEISGNLAKALFNPIQYFSFAYWLPLGVSFPDEAAVESVPVGWWTLNVGDKFWILDQNNDSLKYRFNVAIPKHPSADSKHSYLKATPYSIYKMYMPGFGLIDIDSSRLYNTNRLYGSLAIDLYTGNAVLELSARDGYTAAFQTLTGNVAVQIQIGQITSMVNTAGGVVQAVAGGVVAGAQSFFQQAEDITRKVHDWINGAETPGIGQNASAIANGIQSGAQQATAESVSKGGQGSVVEYGYTPYLLGKFWDLVGEAPEHRGYPLCEKRRIGSLSGYIMCSDSDFSAPATSMEISAIREHLNNGFYFE</sequence>
<accession>A0A8S5LW26</accession>
<organism evidence="1">
    <name type="scientific">Podoviridae sp. ctoyw14</name>
    <dbReference type="NCBI Taxonomy" id="2826578"/>
    <lineage>
        <taxon>Viruses</taxon>
        <taxon>Duplodnaviria</taxon>
        <taxon>Heunggongvirae</taxon>
        <taxon>Uroviricota</taxon>
        <taxon>Caudoviricetes</taxon>
    </lineage>
</organism>
<name>A0A8S5LW26_9CAUD</name>
<evidence type="ECO:0000313" key="1">
    <source>
        <dbReference type="EMBL" id="DAD74063.1"/>
    </source>
</evidence>
<reference evidence="1" key="1">
    <citation type="journal article" date="2021" name="Proc. Natl. Acad. Sci. U.S.A.">
        <title>A Catalog of Tens of Thousands of Viruses from Human Metagenomes Reveals Hidden Associations with Chronic Diseases.</title>
        <authorList>
            <person name="Tisza M.J."/>
            <person name="Buck C.B."/>
        </authorList>
    </citation>
    <scope>NUCLEOTIDE SEQUENCE</scope>
    <source>
        <strain evidence="1">Ctoyw14</strain>
    </source>
</reference>